<reference evidence="3" key="1">
    <citation type="journal article" date="2020" name="Stud. Mycol.">
        <title>101 Dothideomycetes genomes: a test case for predicting lifestyles and emergence of pathogens.</title>
        <authorList>
            <person name="Haridas S."/>
            <person name="Albert R."/>
            <person name="Binder M."/>
            <person name="Bloem J."/>
            <person name="Labutti K."/>
            <person name="Salamov A."/>
            <person name="Andreopoulos B."/>
            <person name="Baker S."/>
            <person name="Barry K."/>
            <person name="Bills G."/>
            <person name="Bluhm B."/>
            <person name="Cannon C."/>
            <person name="Castanera R."/>
            <person name="Culley D."/>
            <person name="Daum C."/>
            <person name="Ezra D."/>
            <person name="Gonzalez J."/>
            <person name="Henrissat B."/>
            <person name="Kuo A."/>
            <person name="Liang C."/>
            <person name="Lipzen A."/>
            <person name="Lutzoni F."/>
            <person name="Magnuson J."/>
            <person name="Mondo S."/>
            <person name="Nolan M."/>
            <person name="Ohm R."/>
            <person name="Pangilinan J."/>
            <person name="Park H.-J."/>
            <person name="Ramirez L."/>
            <person name="Alfaro M."/>
            <person name="Sun H."/>
            <person name="Tritt A."/>
            <person name="Yoshinaga Y."/>
            <person name="Zwiers L.-H."/>
            <person name="Turgeon B."/>
            <person name="Goodwin S."/>
            <person name="Spatafora J."/>
            <person name="Crous P."/>
            <person name="Grigoriev I."/>
        </authorList>
    </citation>
    <scope>NUCLEOTIDE SEQUENCE</scope>
    <source>
        <strain evidence="3">ATCC 16933</strain>
    </source>
</reference>
<feature type="coiled-coil region" evidence="1">
    <location>
        <begin position="35"/>
        <end position="195"/>
    </location>
</feature>
<proteinExistence type="predicted"/>
<gene>
    <name evidence="3" type="ORF">BDY21DRAFT_213510</name>
</gene>
<dbReference type="Gene3D" id="1.10.287.1490">
    <property type="match status" value="1"/>
</dbReference>
<name>A0A6A6P2U0_9PEZI</name>
<dbReference type="EMBL" id="MU001678">
    <property type="protein sequence ID" value="KAF2458107.1"/>
    <property type="molecule type" value="Genomic_DNA"/>
</dbReference>
<sequence>MAGRRPRATTPPADSNEISRALEGVNKTLRDLISSENFKQENDDLRKQIRDLNSQLAESRRSLEESKDGRKADLVIEQHARGRIIEDFQSKYKGHTQTVDRLKQENETAKRTWDKEHQREVDELGRKIQTAEKCAKQKEGELHRVGIKLEGYKQTCEVLNKKLKEMEEHVGFLELDDLSEEFQTLSVKLKELAEKFAGRSLPEADMDKTFAALEHSRFSRAIQQPVPVSNGTGSKLLRAAAFEAIVAEKLSDSIFRCGFPWPKSGAKHTMMDELLRDMFDQYPLKEPYARAIIVSAQTEETKILTDKAVEDIINDVESTCKPLLNDCQAFRDELENFLNDAVNVWNKAQRSRARFEPEKDPSESNFSEWVCRAEYGEVTQMPSGTSDQTIYDVIFPQIWKLNSTEGSEWEIVLQGVILSSDQQLCIDAKNEYVAQMARFKATPRRGQGQSVSDRSARRHSRTGSNASYVYSPTSPTLSNQSHLNHHPPGQAASHQARGEN</sequence>
<feature type="region of interest" description="Disordered" evidence="2">
    <location>
        <begin position="441"/>
        <end position="500"/>
    </location>
</feature>
<evidence type="ECO:0000256" key="1">
    <source>
        <dbReference type="SAM" id="Coils"/>
    </source>
</evidence>
<accession>A0A6A6P2U0</accession>
<protein>
    <submittedName>
        <fullName evidence="3">Uncharacterized protein</fullName>
    </submittedName>
</protein>
<dbReference type="AlphaFoldDB" id="A0A6A6P2U0"/>
<evidence type="ECO:0000256" key="2">
    <source>
        <dbReference type="SAM" id="MobiDB-lite"/>
    </source>
</evidence>
<evidence type="ECO:0000313" key="3">
    <source>
        <dbReference type="EMBL" id="KAF2458107.1"/>
    </source>
</evidence>
<dbReference type="OrthoDB" id="5421041at2759"/>
<organism evidence="3 4">
    <name type="scientific">Lineolata rhizophorae</name>
    <dbReference type="NCBI Taxonomy" id="578093"/>
    <lineage>
        <taxon>Eukaryota</taxon>
        <taxon>Fungi</taxon>
        <taxon>Dikarya</taxon>
        <taxon>Ascomycota</taxon>
        <taxon>Pezizomycotina</taxon>
        <taxon>Dothideomycetes</taxon>
        <taxon>Dothideomycetes incertae sedis</taxon>
        <taxon>Lineolatales</taxon>
        <taxon>Lineolataceae</taxon>
        <taxon>Lineolata</taxon>
    </lineage>
</organism>
<evidence type="ECO:0000313" key="4">
    <source>
        <dbReference type="Proteomes" id="UP000799766"/>
    </source>
</evidence>
<feature type="compositionally biased region" description="Polar residues" evidence="2">
    <location>
        <begin position="462"/>
        <end position="482"/>
    </location>
</feature>
<keyword evidence="4" id="KW-1185">Reference proteome</keyword>
<dbReference type="Proteomes" id="UP000799766">
    <property type="component" value="Unassembled WGS sequence"/>
</dbReference>
<keyword evidence="1" id="KW-0175">Coiled coil</keyword>